<evidence type="ECO:0000256" key="5">
    <source>
        <dbReference type="ARBA" id="ARBA00022692"/>
    </source>
</evidence>
<dbReference type="InterPro" id="IPR007387">
    <property type="entry name" value="TRAP_DctQ"/>
</dbReference>
<dbReference type="RefSeq" id="WP_209812696.1">
    <property type="nucleotide sequence ID" value="NZ_JAGGKT010000026.1"/>
</dbReference>
<comment type="caution">
    <text evidence="11">The sequence shown here is derived from an EMBL/GenBank/DDBJ whole genome shotgun (WGS) entry which is preliminary data.</text>
</comment>
<evidence type="ECO:0000256" key="4">
    <source>
        <dbReference type="ARBA" id="ARBA00022519"/>
    </source>
</evidence>
<evidence type="ECO:0000256" key="6">
    <source>
        <dbReference type="ARBA" id="ARBA00022989"/>
    </source>
</evidence>
<keyword evidence="5 9" id="KW-0812">Transmembrane</keyword>
<dbReference type="PANTHER" id="PTHR35011:SF2">
    <property type="entry name" value="2,3-DIKETO-L-GULONATE TRAP TRANSPORTER SMALL PERMEASE PROTEIN YIAM"/>
    <property type="match status" value="1"/>
</dbReference>
<keyword evidence="6 9" id="KW-1133">Transmembrane helix</keyword>
<organism evidence="11 12">
    <name type="scientific">Ammoniphilus resinae</name>
    <dbReference type="NCBI Taxonomy" id="861532"/>
    <lineage>
        <taxon>Bacteria</taxon>
        <taxon>Bacillati</taxon>
        <taxon>Bacillota</taxon>
        <taxon>Bacilli</taxon>
        <taxon>Bacillales</taxon>
        <taxon>Paenibacillaceae</taxon>
        <taxon>Aneurinibacillus group</taxon>
        <taxon>Ammoniphilus</taxon>
    </lineage>
</organism>
<comment type="similarity">
    <text evidence="8">Belongs to the TRAP transporter small permease family.</text>
</comment>
<evidence type="ECO:0000259" key="10">
    <source>
        <dbReference type="Pfam" id="PF04290"/>
    </source>
</evidence>
<dbReference type="Proteomes" id="UP001519343">
    <property type="component" value="Unassembled WGS sequence"/>
</dbReference>
<keyword evidence="12" id="KW-1185">Reference proteome</keyword>
<keyword evidence="4" id="KW-0997">Cell inner membrane</keyword>
<evidence type="ECO:0000256" key="7">
    <source>
        <dbReference type="ARBA" id="ARBA00023136"/>
    </source>
</evidence>
<evidence type="ECO:0000313" key="12">
    <source>
        <dbReference type="Proteomes" id="UP001519343"/>
    </source>
</evidence>
<feature type="transmembrane region" description="Helical" evidence="9">
    <location>
        <begin position="70"/>
        <end position="88"/>
    </location>
</feature>
<feature type="transmembrane region" description="Helical" evidence="9">
    <location>
        <begin position="36"/>
        <end position="58"/>
    </location>
</feature>
<feature type="transmembrane region" description="Helical" evidence="9">
    <location>
        <begin position="149"/>
        <end position="171"/>
    </location>
</feature>
<dbReference type="PANTHER" id="PTHR35011">
    <property type="entry name" value="2,3-DIKETO-L-GULONATE TRAP TRANSPORTER SMALL PERMEASE PROTEIN YIAM"/>
    <property type="match status" value="1"/>
</dbReference>
<keyword evidence="3" id="KW-1003">Cell membrane</keyword>
<keyword evidence="2" id="KW-0813">Transport</keyword>
<keyword evidence="7 9" id="KW-0472">Membrane</keyword>
<comment type="subcellular location">
    <subcellularLocation>
        <location evidence="1">Cell inner membrane</location>
        <topology evidence="1">Multi-pass membrane protein</topology>
    </subcellularLocation>
</comment>
<evidence type="ECO:0000256" key="8">
    <source>
        <dbReference type="ARBA" id="ARBA00038436"/>
    </source>
</evidence>
<accession>A0ABS4GWR5</accession>
<feature type="domain" description="Tripartite ATP-independent periplasmic transporters DctQ component" evidence="10">
    <location>
        <begin position="45"/>
        <end position="174"/>
    </location>
</feature>
<evidence type="ECO:0000256" key="1">
    <source>
        <dbReference type="ARBA" id="ARBA00004429"/>
    </source>
</evidence>
<reference evidence="11 12" key="1">
    <citation type="submission" date="2021-03" db="EMBL/GenBank/DDBJ databases">
        <title>Genomic Encyclopedia of Type Strains, Phase IV (KMG-IV): sequencing the most valuable type-strain genomes for metagenomic binning, comparative biology and taxonomic classification.</title>
        <authorList>
            <person name="Goeker M."/>
        </authorList>
    </citation>
    <scope>NUCLEOTIDE SEQUENCE [LARGE SCALE GENOMIC DNA]</scope>
    <source>
        <strain evidence="11 12">DSM 24738</strain>
    </source>
</reference>
<evidence type="ECO:0000256" key="3">
    <source>
        <dbReference type="ARBA" id="ARBA00022475"/>
    </source>
</evidence>
<protein>
    <submittedName>
        <fullName evidence="11">TRAP-type C4-dicarboxylate transport system permease small subunit</fullName>
    </submittedName>
</protein>
<name>A0ABS4GWR5_9BACL</name>
<dbReference type="Pfam" id="PF04290">
    <property type="entry name" value="DctQ"/>
    <property type="match status" value="1"/>
</dbReference>
<gene>
    <name evidence="11" type="ORF">J2Z37_004729</name>
</gene>
<feature type="transmembrane region" description="Helical" evidence="9">
    <location>
        <begin position="108"/>
        <end position="129"/>
    </location>
</feature>
<evidence type="ECO:0000256" key="2">
    <source>
        <dbReference type="ARBA" id="ARBA00022448"/>
    </source>
</evidence>
<dbReference type="EMBL" id="JAGGKT010000026">
    <property type="protein sequence ID" value="MBP1934709.1"/>
    <property type="molecule type" value="Genomic_DNA"/>
</dbReference>
<sequence length="181" mass="20048">MKSEIPLSTEPQPLKKHSAFAGYFKLIQLVNMVTKIVAGVMLVIMSVVVFGSVMSRYFANLSWAWVEEGAVYLMIWIVALGASLAVSAKHMIAVEAVVMMFSRPLWRVAKTAVIILSVAFLVTLIIVGYNMAALASDQISITLPWLSLFWVYLSIPVGAFMMTLNMIATLIEIWSEAEVKE</sequence>
<evidence type="ECO:0000313" key="11">
    <source>
        <dbReference type="EMBL" id="MBP1934709.1"/>
    </source>
</evidence>
<evidence type="ECO:0000256" key="9">
    <source>
        <dbReference type="SAM" id="Phobius"/>
    </source>
</evidence>
<dbReference type="InterPro" id="IPR055348">
    <property type="entry name" value="DctQ"/>
</dbReference>
<proteinExistence type="inferred from homology"/>